<dbReference type="Proteomes" id="UP000319432">
    <property type="component" value="Chromosome"/>
</dbReference>
<dbReference type="AlphaFoldDB" id="A0A518VB33"/>
<proteinExistence type="predicted"/>
<dbReference type="EMBL" id="CP033464">
    <property type="protein sequence ID" value="QDX94200.1"/>
    <property type="molecule type" value="Genomic_DNA"/>
</dbReference>
<organism evidence="2 3">
    <name type="scientific">Brevibacillus laterosporus</name>
    <name type="common">Bacillus laterosporus</name>
    <dbReference type="NCBI Taxonomy" id="1465"/>
    <lineage>
        <taxon>Bacteria</taxon>
        <taxon>Bacillati</taxon>
        <taxon>Bacillota</taxon>
        <taxon>Bacilli</taxon>
        <taxon>Bacillales</taxon>
        <taxon>Paenibacillaceae</taxon>
        <taxon>Brevibacillus</taxon>
    </lineage>
</organism>
<feature type="chain" id="PRO_5022198340" evidence="1">
    <location>
        <begin position="26"/>
        <end position="237"/>
    </location>
</feature>
<protein>
    <submittedName>
        <fullName evidence="2">Uncharacterized protein</fullName>
    </submittedName>
</protein>
<keyword evidence="1" id="KW-0732">Signal</keyword>
<feature type="signal peptide" evidence="1">
    <location>
        <begin position="1"/>
        <end position="25"/>
    </location>
</feature>
<keyword evidence="3" id="KW-1185">Reference proteome</keyword>
<sequence>MKKLISRTFLSFCTLFLAVLTSVSAQGTNTTLENDFSDQFTKVCEYEKLGDVSYKKGNDGEQYKVIKITDTEGFAKLQGIELDSKDEITVVIPEEDNKLESPKINADNGAYLVGDLYLDDVNTTRACAMEMAGNSFYGPPGGKMSFTDSWAVTLKSSYKIDAKLVKAELDITVGKTESKTDEQNISVPYGKRGEIQAYRMDKIHNFKIMQKGIFSDSEKGSGYVSEPLGFCFVTRVY</sequence>
<dbReference type="OrthoDB" id="2651377at2"/>
<name>A0A518VB33_BRELA</name>
<evidence type="ECO:0000313" key="2">
    <source>
        <dbReference type="EMBL" id="QDX94200.1"/>
    </source>
</evidence>
<evidence type="ECO:0000256" key="1">
    <source>
        <dbReference type="SAM" id="SignalP"/>
    </source>
</evidence>
<gene>
    <name evidence="2" type="ORF">EEL30_19060</name>
</gene>
<reference evidence="2 3" key="1">
    <citation type="submission" date="2018-11" db="EMBL/GenBank/DDBJ databases">
        <title>Phylogenetic determinants of toxin gene distribution in genomes of Brevibacillus laterosporus.</title>
        <authorList>
            <person name="Glare T.R."/>
            <person name="Durrant A."/>
            <person name="Berry C."/>
            <person name="Palma L."/>
            <person name="Ormskirk M."/>
            <person name="Cox M.O."/>
        </authorList>
    </citation>
    <scope>NUCLEOTIDE SEQUENCE [LARGE SCALE GENOMIC DNA]</scope>
    <source>
        <strain evidence="2 3">1821L</strain>
    </source>
</reference>
<accession>A0A518VB33</accession>
<evidence type="ECO:0000313" key="3">
    <source>
        <dbReference type="Proteomes" id="UP000319432"/>
    </source>
</evidence>